<name>A0ABD6ERN7_9BILA</name>
<evidence type="ECO:0000313" key="3">
    <source>
        <dbReference type="Proteomes" id="UP001608902"/>
    </source>
</evidence>
<dbReference type="Pfam" id="PF00135">
    <property type="entry name" value="COesterase"/>
    <property type="match status" value="1"/>
</dbReference>
<dbReference type="InterPro" id="IPR002018">
    <property type="entry name" value="CarbesteraseB"/>
</dbReference>
<dbReference type="Proteomes" id="UP001608902">
    <property type="component" value="Unassembled WGS sequence"/>
</dbReference>
<dbReference type="InterPro" id="IPR019819">
    <property type="entry name" value="Carboxylesterase_B_CS"/>
</dbReference>
<gene>
    <name evidence="2" type="ORF">AB6A40_006061</name>
</gene>
<dbReference type="EMBL" id="JBGFUD010004095">
    <property type="protein sequence ID" value="MFH4979352.1"/>
    <property type="molecule type" value="Genomic_DNA"/>
</dbReference>
<keyword evidence="3" id="KW-1185">Reference proteome</keyword>
<protein>
    <recommendedName>
        <fullName evidence="1">Carboxylesterase type B domain-containing protein</fullName>
    </recommendedName>
</protein>
<dbReference type="PANTHER" id="PTHR44590">
    <property type="entry name" value="CARBOXYLIC ESTER HYDROLASE-RELATED"/>
    <property type="match status" value="1"/>
</dbReference>
<organism evidence="2 3">
    <name type="scientific">Gnathostoma spinigerum</name>
    <dbReference type="NCBI Taxonomy" id="75299"/>
    <lineage>
        <taxon>Eukaryota</taxon>
        <taxon>Metazoa</taxon>
        <taxon>Ecdysozoa</taxon>
        <taxon>Nematoda</taxon>
        <taxon>Chromadorea</taxon>
        <taxon>Rhabditida</taxon>
        <taxon>Spirurina</taxon>
        <taxon>Gnathostomatomorpha</taxon>
        <taxon>Gnathostomatoidea</taxon>
        <taxon>Gnathostomatidae</taxon>
        <taxon>Gnathostoma</taxon>
    </lineage>
</organism>
<evidence type="ECO:0000313" key="2">
    <source>
        <dbReference type="EMBL" id="MFH4979352.1"/>
    </source>
</evidence>
<evidence type="ECO:0000259" key="1">
    <source>
        <dbReference type="Pfam" id="PF00135"/>
    </source>
</evidence>
<dbReference type="SUPFAM" id="SSF53474">
    <property type="entry name" value="alpha/beta-Hydrolases"/>
    <property type="match status" value="1"/>
</dbReference>
<dbReference type="AlphaFoldDB" id="A0ABD6ERN7"/>
<feature type="domain" description="Carboxylesterase type B" evidence="1">
    <location>
        <begin position="47"/>
        <end position="174"/>
    </location>
</feature>
<comment type="caution">
    <text evidence="2">The sequence shown here is derived from an EMBL/GenBank/DDBJ whole genome shotgun (WGS) entry which is preliminary data.</text>
</comment>
<dbReference type="InterPro" id="IPR029058">
    <property type="entry name" value="AB_hydrolase_fold"/>
</dbReference>
<dbReference type="PROSITE" id="PS00941">
    <property type="entry name" value="CARBOXYLESTERASE_B_2"/>
    <property type="match status" value="1"/>
</dbReference>
<sequence>MQLNLQTYLCYSLTCGVVPYEPAQVRNTLQHLLLMQGNPSYMTSESSVVVHTSLGIIEGFESSTPRGDVGVFLGIPYAQPPVGELRFKRPVPIQPWKGCLKCKKYKKRAPQIDHFWDRLMLKVGKSEDCLYLNIVAPRWKCPEEQGNGFAVMVYIHGGGYLVDSAVFYHYSKLKRTFF</sequence>
<dbReference type="PANTHER" id="PTHR44590:SF4">
    <property type="entry name" value="CARBOXYLIC ESTER HYDROLASE"/>
    <property type="match status" value="1"/>
</dbReference>
<proteinExistence type="predicted"/>
<accession>A0ABD6ERN7</accession>
<dbReference type="Gene3D" id="3.40.50.1820">
    <property type="entry name" value="alpha/beta hydrolase"/>
    <property type="match status" value="1"/>
</dbReference>
<reference evidence="2 3" key="1">
    <citation type="submission" date="2024-08" db="EMBL/GenBank/DDBJ databases">
        <title>Gnathostoma spinigerum genome.</title>
        <authorList>
            <person name="Gonzalez-Bertolin B."/>
            <person name="Monzon S."/>
            <person name="Zaballos A."/>
            <person name="Jimenez P."/>
            <person name="Dekumyoy P."/>
            <person name="Varona S."/>
            <person name="Cuesta I."/>
            <person name="Sumanam S."/>
            <person name="Adisakwattana P."/>
            <person name="Gasser R.B."/>
            <person name="Hernandez-Gonzalez A."/>
            <person name="Young N.D."/>
            <person name="Perteguer M.J."/>
        </authorList>
    </citation>
    <scope>NUCLEOTIDE SEQUENCE [LARGE SCALE GENOMIC DNA]</scope>
    <source>
        <strain evidence="2">AL3</strain>
        <tissue evidence="2">Liver</tissue>
    </source>
</reference>